<comment type="caution">
    <text evidence="5">The sequence shown here is derived from an EMBL/GenBank/DDBJ whole genome shotgun (WGS) entry which is preliminary data.</text>
</comment>
<keyword evidence="6" id="KW-1185">Reference proteome</keyword>
<feature type="compositionally biased region" description="Low complexity" evidence="3">
    <location>
        <begin position="21"/>
        <end position="30"/>
    </location>
</feature>
<dbReference type="Pfam" id="PF22675">
    <property type="entry name" value="KH-I_KHDC4-BBP"/>
    <property type="match status" value="1"/>
</dbReference>
<feature type="compositionally biased region" description="Low complexity" evidence="3">
    <location>
        <begin position="614"/>
        <end position="623"/>
    </location>
</feature>
<dbReference type="SMART" id="SM00322">
    <property type="entry name" value="KH"/>
    <property type="match status" value="1"/>
</dbReference>
<feature type="compositionally biased region" description="Pro residues" evidence="3">
    <location>
        <begin position="570"/>
        <end position="609"/>
    </location>
</feature>
<dbReference type="InterPro" id="IPR055256">
    <property type="entry name" value="KH_1_KHDC4/BBP-like"/>
</dbReference>
<proteinExistence type="predicted"/>
<sequence length="892" mass="94008">MTKVDQASAVESRRAQMTGMSTSPAATTSSSRISMFGAKSGFVIPKNKLSGSMVPIFRGGKKLGSGDGANEESTKMVQRKTKWGPDLTQDAAVRRGTALAYQTRVDQITLQLKSGVLEIGENQDSSLAAQVPDQEFPSHQNNSEKSELLELERREAIGEILKLNPSYKAPPDYKPLLKEARVPIPVKEYPGYNFIGLIFGPGSDTLKRLEKETGAKVQVYGTKVDKGQKVEITPSDGIRGAYEELYLHISAETFEKVDAAVALIELLVTPVSGNPAAVSTTPTSASGDNVSVHNQSQEVVPTTVVNSGVVQPVSGPSQTPPQGQFQYPGPWFPIGPPPIQMHPPSGFITPSNPSAPILNNPPHLQSPSFSASNMPSLFGPRPSPAAGFGSVLQNPSPVPLRPQSSIQMLHRPYMPQANPPMLAQHPLLAQPNVSAPLPFPVNQATPLGPPTTARPSMPLLPQPVPNLLSRPLPDRPITPAGSSTGWPRVPLGTPASLGPNQMVQMTASMVPLQGLSPVVPRPVVASVAPPSNISAANMVSPVTFPSRPSAPQLPSTQQNRPITPSTFASVPPPQMGPSPTTPVSLPPAPVPPQMQPLTTPAPIPNPSPRPVLGSTPVPSSMPSSTPPTPLQFGIPSSASGGIPSFTSVRPPVATLIPQRPSSSDFTFQPHQPLNAVSQAVPMPSSQPTTQNPLPPKPIMQPPMAPQPPSFRVAMHNSTPPATMPLFLRPQVNNQMGPPHSQISAASFPGTPSSLSPMSAPLRPPAFQSPSPVAATIPVPQRGPGNFNPVRQISNLPGPYPPRSGNAMQLQQNFPAPPARPGNPSAPNQHFGNMSFASPKPASGPHGAPQIYDPFSPTSVPHAPPQQGGNPAKLRKQENDPEYEDLMASVGVK</sequence>
<dbReference type="EMBL" id="JARBHA010000006">
    <property type="protein sequence ID" value="KAJ9697795.1"/>
    <property type="molecule type" value="Genomic_DNA"/>
</dbReference>
<dbReference type="Proteomes" id="UP001168098">
    <property type="component" value="Unassembled WGS sequence"/>
</dbReference>
<dbReference type="GO" id="GO:0048024">
    <property type="term" value="P:regulation of mRNA splicing, via spliceosome"/>
    <property type="evidence" value="ECO:0007669"/>
    <property type="project" value="TreeGrafter"/>
</dbReference>
<evidence type="ECO:0000313" key="5">
    <source>
        <dbReference type="EMBL" id="KAJ9697795.1"/>
    </source>
</evidence>
<evidence type="ECO:0000256" key="2">
    <source>
        <dbReference type="PROSITE-ProRule" id="PRU00117"/>
    </source>
</evidence>
<accession>A0AA39DW86</accession>
<dbReference type="PROSITE" id="PS50084">
    <property type="entry name" value="KH_TYPE_1"/>
    <property type="match status" value="1"/>
</dbReference>
<dbReference type="AlphaFoldDB" id="A0AA39DW86"/>
<reference evidence="5 6" key="1">
    <citation type="journal article" date="2023" name="BMC Biotechnol.">
        <title>Vitis rotundifolia cv Carlos genome sequencing.</title>
        <authorList>
            <person name="Huff M."/>
            <person name="Hulse-Kemp A."/>
            <person name="Scheffler B."/>
            <person name="Youngblood R."/>
            <person name="Simpson S."/>
            <person name="Babiker E."/>
            <person name="Staton M."/>
        </authorList>
    </citation>
    <scope>NUCLEOTIDE SEQUENCE [LARGE SCALE GENOMIC DNA]</scope>
    <source>
        <tissue evidence="5">Leaf</tissue>
    </source>
</reference>
<dbReference type="Gene3D" id="3.30.1370.10">
    <property type="entry name" value="K Homology domain, type 1"/>
    <property type="match status" value="1"/>
</dbReference>
<feature type="region of interest" description="Disordered" evidence="3">
    <location>
        <begin position="1"/>
        <end position="30"/>
    </location>
</feature>
<feature type="region of interest" description="Disordered" evidence="3">
    <location>
        <begin position="544"/>
        <end position="892"/>
    </location>
</feature>
<evidence type="ECO:0000256" key="3">
    <source>
        <dbReference type="SAM" id="MobiDB-lite"/>
    </source>
</evidence>
<keyword evidence="1 2" id="KW-0694">RNA-binding</keyword>
<gene>
    <name evidence="5" type="ORF">PVL29_007088</name>
</gene>
<feature type="compositionally biased region" description="Polar residues" evidence="3">
    <location>
        <begin position="824"/>
        <end position="835"/>
    </location>
</feature>
<dbReference type="PANTHER" id="PTHR11208">
    <property type="entry name" value="RNA-BINDING PROTEIN RELATED"/>
    <property type="match status" value="1"/>
</dbReference>
<evidence type="ECO:0000256" key="1">
    <source>
        <dbReference type="ARBA" id="ARBA00022884"/>
    </source>
</evidence>
<dbReference type="InterPro" id="IPR045071">
    <property type="entry name" value="BBP-like"/>
</dbReference>
<dbReference type="GO" id="GO:0005634">
    <property type="term" value="C:nucleus"/>
    <property type="evidence" value="ECO:0007669"/>
    <property type="project" value="TreeGrafter"/>
</dbReference>
<feature type="compositionally biased region" description="Polar residues" evidence="3">
    <location>
        <begin position="552"/>
        <end position="568"/>
    </location>
</feature>
<feature type="domain" description="K Homology" evidence="4">
    <location>
        <begin position="176"/>
        <end position="269"/>
    </location>
</feature>
<feature type="compositionally biased region" description="Pro residues" evidence="3">
    <location>
        <begin position="692"/>
        <end position="708"/>
    </location>
</feature>
<evidence type="ECO:0000313" key="6">
    <source>
        <dbReference type="Proteomes" id="UP001168098"/>
    </source>
</evidence>
<dbReference type="FunFam" id="3.30.1370.10:FF:000097">
    <property type="entry name" value="Splicing factor-like protein 1 isoform A"/>
    <property type="match status" value="1"/>
</dbReference>
<evidence type="ECO:0000259" key="4">
    <source>
        <dbReference type="SMART" id="SM00322"/>
    </source>
</evidence>
<dbReference type="SUPFAM" id="SSF54791">
    <property type="entry name" value="Eukaryotic type KH-domain (KH-domain type I)"/>
    <property type="match status" value="1"/>
</dbReference>
<dbReference type="InterPro" id="IPR036612">
    <property type="entry name" value="KH_dom_type_1_sf"/>
</dbReference>
<dbReference type="GO" id="GO:0003729">
    <property type="term" value="F:mRNA binding"/>
    <property type="evidence" value="ECO:0007669"/>
    <property type="project" value="TreeGrafter"/>
</dbReference>
<dbReference type="InterPro" id="IPR004087">
    <property type="entry name" value="KH_dom"/>
</dbReference>
<dbReference type="PANTHER" id="PTHR11208:SF98">
    <property type="entry name" value="RNA-BINDING KH DOMAIN-CONTAINING PROTEIN"/>
    <property type="match status" value="1"/>
</dbReference>
<feature type="compositionally biased region" description="Polar residues" evidence="3">
    <location>
        <begin position="659"/>
        <end position="691"/>
    </location>
</feature>
<feature type="compositionally biased region" description="Polar residues" evidence="3">
    <location>
        <begin position="730"/>
        <end position="756"/>
    </location>
</feature>
<feature type="compositionally biased region" description="Low complexity" evidence="3">
    <location>
        <begin position="633"/>
        <end position="644"/>
    </location>
</feature>
<name>A0AA39DW86_VITRO</name>
<organism evidence="5 6">
    <name type="scientific">Vitis rotundifolia</name>
    <name type="common">Muscadine grape</name>
    <dbReference type="NCBI Taxonomy" id="103349"/>
    <lineage>
        <taxon>Eukaryota</taxon>
        <taxon>Viridiplantae</taxon>
        <taxon>Streptophyta</taxon>
        <taxon>Embryophyta</taxon>
        <taxon>Tracheophyta</taxon>
        <taxon>Spermatophyta</taxon>
        <taxon>Magnoliopsida</taxon>
        <taxon>eudicotyledons</taxon>
        <taxon>Gunneridae</taxon>
        <taxon>Pentapetalae</taxon>
        <taxon>rosids</taxon>
        <taxon>Vitales</taxon>
        <taxon>Vitaceae</taxon>
        <taxon>Viteae</taxon>
        <taxon>Vitis</taxon>
    </lineage>
</organism>
<protein>
    <recommendedName>
        <fullName evidence="4">K Homology domain-containing protein</fullName>
    </recommendedName>
</protein>